<dbReference type="InterPro" id="IPR001173">
    <property type="entry name" value="Glyco_trans_2-like"/>
</dbReference>
<dbReference type="Pfam" id="PF00535">
    <property type="entry name" value="Glycos_transf_2"/>
    <property type="match status" value="1"/>
</dbReference>
<dbReference type="Proteomes" id="UP000032309">
    <property type="component" value="Unassembled WGS sequence"/>
</dbReference>
<dbReference type="SUPFAM" id="SSF53448">
    <property type="entry name" value="Nucleotide-diphospho-sugar transferases"/>
    <property type="match status" value="1"/>
</dbReference>
<dbReference type="PANTHER" id="PTHR22916">
    <property type="entry name" value="GLYCOSYLTRANSFERASE"/>
    <property type="match status" value="1"/>
</dbReference>
<keyword evidence="1" id="KW-0802">TPR repeat</keyword>
<organism evidence="3 4">
    <name type="scientific">Candidatus Brocadia sinica JPN1</name>
    <dbReference type="NCBI Taxonomy" id="1197129"/>
    <lineage>
        <taxon>Bacteria</taxon>
        <taxon>Pseudomonadati</taxon>
        <taxon>Planctomycetota</taxon>
        <taxon>Candidatus Brocadiia</taxon>
        <taxon>Candidatus Brocadiales</taxon>
        <taxon>Candidatus Brocadiaceae</taxon>
        <taxon>Candidatus Brocadia</taxon>
    </lineage>
</organism>
<dbReference type="Gene3D" id="3.90.550.10">
    <property type="entry name" value="Spore Coat Polysaccharide Biosynthesis Protein SpsA, Chain A"/>
    <property type="match status" value="1"/>
</dbReference>
<dbReference type="RefSeq" id="WP_082059053.1">
    <property type="nucleotide sequence ID" value="NZ_BAFN01000001.1"/>
</dbReference>
<proteinExistence type="predicted"/>
<evidence type="ECO:0000256" key="1">
    <source>
        <dbReference type="PROSITE-ProRule" id="PRU00339"/>
    </source>
</evidence>
<name>A0ABQ0JV21_9BACT</name>
<gene>
    <name evidence="3" type="ORF">BROSI_A1121</name>
</gene>
<sequence length="295" mass="34786">MNDNRSLVSVILPTYNCAQFLPDSLGSVLLQTYDLYEIIVVDDGSTDNTKEVLIPFMQKIKYIHLEQNRGLPTARNVGIQSAQGKYVAFLDADDLWLPEKLQADMEHFDKHPEVSMVYSKHINIDEKGYALDGYQKRRLPSGNIFIQLFSEQNFIICSSAVVRKEVFETTGFFDEQLFNCQDWDMWLRIAFYFKISGIDKPLVKYRHNPRSLSKNRDNVLKYQKQVIDKTYTAFKDTMCGISERLYKKRLALHYAKAGRYYLRIGNKRLANESFRLSLKYDPLHFRTLRYYFRLW</sequence>
<dbReference type="InterPro" id="IPR029044">
    <property type="entry name" value="Nucleotide-diphossugar_trans"/>
</dbReference>
<accession>A0ABQ0JV21</accession>
<dbReference type="PROSITE" id="PS50005">
    <property type="entry name" value="TPR"/>
    <property type="match status" value="1"/>
</dbReference>
<comment type="caution">
    <text evidence="3">The sequence shown here is derived from an EMBL/GenBank/DDBJ whole genome shotgun (WGS) entry which is preliminary data.</text>
</comment>
<evidence type="ECO:0000313" key="4">
    <source>
        <dbReference type="Proteomes" id="UP000032309"/>
    </source>
</evidence>
<evidence type="ECO:0000313" key="3">
    <source>
        <dbReference type="EMBL" id="GAN32606.1"/>
    </source>
</evidence>
<keyword evidence="4" id="KW-1185">Reference proteome</keyword>
<dbReference type="InterPro" id="IPR019734">
    <property type="entry name" value="TPR_rpt"/>
</dbReference>
<feature type="repeat" description="TPR" evidence="1">
    <location>
        <begin position="251"/>
        <end position="284"/>
    </location>
</feature>
<feature type="domain" description="Glycosyltransferase 2-like" evidence="2">
    <location>
        <begin position="9"/>
        <end position="169"/>
    </location>
</feature>
<dbReference type="EMBL" id="BAFN01000001">
    <property type="protein sequence ID" value="GAN32606.1"/>
    <property type="molecule type" value="Genomic_DNA"/>
</dbReference>
<evidence type="ECO:0000259" key="2">
    <source>
        <dbReference type="Pfam" id="PF00535"/>
    </source>
</evidence>
<protein>
    <submittedName>
        <fullName evidence="3">Glycosyltransferase family 2</fullName>
    </submittedName>
</protein>
<reference evidence="4" key="1">
    <citation type="journal article" date="2015" name="Genome Announc.">
        <title>Draft Genome Sequence of an Anaerobic Ammonium-Oxidizing Bacterium, "Candidatus Brocadia sinica".</title>
        <authorList>
            <person name="Oshiki M."/>
            <person name="Shinyako-Hata K."/>
            <person name="Satoh H."/>
            <person name="Okabe S."/>
        </authorList>
    </citation>
    <scope>NUCLEOTIDE SEQUENCE [LARGE SCALE GENOMIC DNA]</scope>
    <source>
        <strain evidence="4">JPN1</strain>
    </source>
</reference>
<dbReference type="PANTHER" id="PTHR22916:SF3">
    <property type="entry name" value="UDP-GLCNAC:BETAGAL BETA-1,3-N-ACETYLGLUCOSAMINYLTRANSFERASE-LIKE PROTEIN 1"/>
    <property type="match status" value="1"/>
</dbReference>